<feature type="transmembrane region" description="Helical" evidence="6">
    <location>
        <begin position="16"/>
        <end position="35"/>
    </location>
</feature>
<feature type="compositionally biased region" description="Polar residues" evidence="7">
    <location>
        <begin position="346"/>
        <end position="369"/>
    </location>
</feature>
<evidence type="ECO:0000256" key="1">
    <source>
        <dbReference type="ARBA" id="ARBA00004141"/>
    </source>
</evidence>
<dbReference type="InterPro" id="IPR037185">
    <property type="entry name" value="EmrE-like"/>
</dbReference>
<keyword evidence="4 6" id="KW-1133">Transmembrane helix</keyword>
<evidence type="ECO:0000256" key="4">
    <source>
        <dbReference type="ARBA" id="ARBA00022989"/>
    </source>
</evidence>
<feature type="domain" description="EamA" evidence="8">
    <location>
        <begin position="16"/>
        <end position="156"/>
    </location>
</feature>
<comment type="subcellular location">
    <subcellularLocation>
        <location evidence="1 6">Membrane</location>
        <topology evidence="1 6">Multi-pass membrane protein</topology>
    </subcellularLocation>
</comment>
<evidence type="ECO:0000313" key="9">
    <source>
        <dbReference type="EMBL" id="KAJ6322820.1"/>
    </source>
</evidence>
<feature type="region of interest" description="Disordered" evidence="7">
    <location>
        <begin position="346"/>
        <end position="378"/>
    </location>
</feature>
<accession>A0ABQ9A4D3</accession>
<evidence type="ECO:0000256" key="5">
    <source>
        <dbReference type="ARBA" id="ARBA00023136"/>
    </source>
</evidence>
<keyword evidence="3 6" id="KW-0812">Transmembrane</keyword>
<dbReference type="PANTHER" id="PTHR31218">
    <property type="entry name" value="WAT1-RELATED PROTEIN"/>
    <property type="match status" value="1"/>
</dbReference>
<gene>
    <name evidence="9" type="ORF">OIU77_012627</name>
</gene>
<organism evidence="9 10">
    <name type="scientific">Salix suchowensis</name>
    <dbReference type="NCBI Taxonomy" id="1278906"/>
    <lineage>
        <taxon>Eukaryota</taxon>
        <taxon>Viridiplantae</taxon>
        <taxon>Streptophyta</taxon>
        <taxon>Embryophyta</taxon>
        <taxon>Tracheophyta</taxon>
        <taxon>Spermatophyta</taxon>
        <taxon>Magnoliopsida</taxon>
        <taxon>eudicotyledons</taxon>
        <taxon>Gunneridae</taxon>
        <taxon>Pentapetalae</taxon>
        <taxon>rosids</taxon>
        <taxon>fabids</taxon>
        <taxon>Malpighiales</taxon>
        <taxon>Salicaceae</taxon>
        <taxon>Saliceae</taxon>
        <taxon>Salix</taxon>
    </lineage>
</organism>
<evidence type="ECO:0000256" key="6">
    <source>
        <dbReference type="RuleBase" id="RU363077"/>
    </source>
</evidence>
<feature type="transmembrane region" description="Helical" evidence="6">
    <location>
        <begin position="318"/>
        <end position="338"/>
    </location>
</feature>
<dbReference type="InterPro" id="IPR000620">
    <property type="entry name" value="EamA_dom"/>
</dbReference>
<dbReference type="InterPro" id="IPR030184">
    <property type="entry name" value="WAT1-related"/>
</dbReference>
<reference evidence="9" key="1">
    <citation type="submission" date="2022-10" db="EMBL/GenBank/DDBJ databases">
        <authorList>
            <person name="Hyden B.L."/>
            <person name="Feng K."/>
            <person name="Yates T."/>
            <person name="Jawdy S."/>
            <person name="Smart L.B."/>
            <person name="Muchero W."/>
        </authorList>
    </citation>
    <scope>NUCLEOTIDE SEQUENCE</scope>
    <source>
        <tissue evidence="9">Shoot tip</tissue>
    </source>
</reference>
<dbReference type="Proteomes" id="UP001141253">
    <property type="component" value="Chromosome 8"/>
</dbReference>
<feature type="transmembrane region" description="Helical" evidence="6">
    <location>
        <begin position="138"/>
        <end position="157"/>
    </location>
</feature>
<evidence type="ECO:0000259" key="8">
    <source>
        <dbReference type="Pfam" id="PF00892"/>
    </source>
</evidence>
<feature type="transmembrane region" description="Helical" evidence="6">
    <location>
        <begin position="258"/>
        <end position="276"/>
    </location>
</feature>
<dbReference type="Pfam" id="PF00892">
    <property type="entry name" value="EamA"/>
    <property type="match status" value="1"/>
</dbReference>
<dbReference type="EMBL" id="JAPFFI010000023">
    <property type="protein sequence ID" value="KAJ6322820.1"/>
    <property type="molecule type" value="Genomic_DNA"/>
</dbReference>
<feature type="transmembrane region" description="Helical" evidence="6">
    <location>
        <begin position="190"/>
        <end position="211"/>
    </location>
</feature>
<name>A0ABQ9A4D3_9ROSI</name>
<comment type="caution">
    <text evidence="9">The sequence shown here is derived from an EMBL/GenBank/DDBJ whole genome shotgun (WGS) entry which is preliminary data.</text>
</comment>
<feature type="transmembrane region" description="Helical" evidence="6">
    <location>
        <begin position="218"/>
        <end position="238"/>
    </location>
</feature>
<reference evidence="9" key="2">
    <citation type="journal article" date="2023" name="Int. J. Mol. Sci.">
        <title>De Novo Assembly and Annotation of 11 Diverse Shrub Willow (Salix) Genomes Reveals Novel Gene Organization in Sex-Linked Regions.</title>
        <authorList>
            <person name="Hyden B."/>
            <person name="Feng K."/>
            <person name="Yates T.B."/>
            <person name="Jawdy S."/>
            <person name="Cereghino C."/>
            <person name="Smart L.B."/>
            <person name="Muchero W."/>
        </authorList>
    </citation>
    <scope>NUCLEOTIDE SEQUENCE</scope>
    <source>
        <tissue evidence="9">Shoot tip</tissue>
    </source>
</reference>
<feature type="transmembrane region" description="Helical" evidence="6">
    <location>
        <begin position="106"/>
        <end position="126"/>
    </location>
</feature>
<keyword evidence="10" id="KW-1185">Reference proteome</keyword>
<evidence type="ECO:0000256" key="7">
    <source>
        <dbReference type="SAM" id="MobiDB-lite"/>
    </source>
</evidence>
<dbReference type="SUPFAM" id="SSF103481">
    <property type="entry name" value="Multidrug resistance efflux transporter EmrE"/>
    <property type="match status" value="1"/>
</dbReference>
<feature type="transmembrane region" description="Helical" evidence="6">
    <location>
        <begin position="47"/>
        <end position="65"/>
    </location>
</feature>
<evidence type="ECO:0000313" key="10">
    <source>
        <dbReference type="Proteomes" id="UP001141253"/>
    </source>
</evidence>
<sequence length="378" mass="41375">MSMESFNSLYNQANPYLLVIFVQFGYSVMTVLAKLALNLGMNPHVLVAYRMAVASILFTPFALVLERHSRPRMTLRVFAKITLLSLFEPVLDQNLFYAGMKITTPTFVLAMCNILPAMTFVMACIFKLEKVDMRRLHFQAKVAGTLITIGGAMLLTFTHGPSLNFPWTKRDFCRGQTAHSAHIQDPIKGAVMIIFGCLSWSSFIIMQAMILKSYPAKLSLAALMCIMGTVESTILTFAMERANTAIWSVNFDVRLSAVVYGGILSGLAYYILGLLVKERGPGPSSSKRSSISAGTHHVFLLGQPPNESSNDELTQQSIIGRVLGSIVIVLGLYLVLWGKSKDQTTTSNSCTVGNSQASNHDLVASNANAARSPMDEPV</sequence>
<keyword evidence="5 6" id="KW-0472">Membrane</keyword>
<evidence type="ECO:0000256" key="3">
    <source>
        <dbReference type="ARBA" id="ARBA00022692"/>
    </source>
</evidence>
<protein>
    <recommendedName>
        <fullName evidence="6">WAT1-related protein</fullName>
    </recommendedName>
</protein>
<comment type="similarity">
    <text evidence="2 6">Belongs to the drug/metabolite transporter (DMT) superfamily. Plant drug/metabolite exporter (P-DME) (TC 2.A.7.4) family.</text>
</comment>
<evidence type="ECO:0000256" key="2">
    <source>
        <dbReference type="ARBA" id="ARBA00007635"/>
    </source>
</evidence>
<proteinExistence type="inferred from homology"/>